<dbReference type="EMBL" id="JAATJU010021265">
    <property type="protein sequence ID" value="KAH0514177.1"/>
    <property type="molecule type" value="Genomic_DNA"/>
</dbReference>
<dbReference type="PANTHER" id="PTHR31254">
    <property type="entry name" value="HYPOTHETICAL PROTEIN LOC690617"/>
    <property type="match status" value="1"/>
</dbReference>
<evidence type="ECO:0000313" key="2">
    <source>
        <dbReference type="EMBL" id="KAH0514177.1"/>
    </source>
</evidence>
<evidence type="ECO:0000256" key="1">
    <source>
        <dbReference type="SAM" id="MobiDB-lite"/>
    </source>
</evidence>
<evidence type="ECO:0000313" key="3">
    <source>
        <dbReference type="Proteomes" id="UP000710432"/>
    </source>
</evidence>
<gene>
    <name evidence="2" type="ORF">LTLLF_136385</name>
</gene>
<protein>
    <submittedName>
        <fullName evidence="2">Uncharacterized protein</fullName>
    </submittedName>
</protein>
<reference evidence="2" key="1">
    <citation type="submission" date="2020-03" db="EMBL/GenBank/DDBJ databases">
        <title>Studies in the Genomics of Life Span.</title>
        <authorList>
            <person name="Glass D."/>
        </authorList>
    </citation>
    <scope>NUCLEOTIDE SEQUENCE</scope>
    <source>
        <strain evidence="2">LTLLF</strain>
        <tissue evidence="2">Muscle</tissue>
    </source>
</reference>
<dbReference type="AlphaFoldDB" id="A0A8J6L581"/>
<accession>A0A8J6L581</accession>
<dbReference type="InterPro" id="IPR029203">
    <property type="entry name" value="TKTI1"/>
</dbReference>
<feature type="region of interest" description="Disordered" evidence="1">
    <location>
        <begin position="249"/>
        <end position="293"/>
    </location>
</feature>
<dbReference type="Pfam" id="PF15041">
    <property type="entry name" value="TKTI1"/>
    <property type="match status" value="1"/>
</dbReference>
<feature type="region of interest" description="Disordered" evidence="1">
    <location>
        <begin position="80"/>
        <end position="122"/>
    </location>
</feature>
<feature type="region of interest" description="Disordered" evidence="1">
    <location>
        <begin position="1"/>
        <end position="22"/>
    </location>
</feature>
<feature type="compositionally biased region" description="Pro residues" evidence="1">
    <location>
        <begin position="283"/>
        <end position="293"/>
    </location>
</feature>
<organism evidence="2 3">
    <name type="scientific">Microtus ochrogaster</name>
    <name type="common">Prairie vole</name>
    <dbReference type="NCBI Taxonomy" id="79684"/>
    <lineage>
        <taxon>Eukaryota</taxon>
        <taxon>Metazoa</taxon>
        <taxon>Chordata</taxon>
        <taxon>Craniata</taxon>
        <taxon>Vertebrata</taxon>
        <taxon>Euteleostomi</taxon>
        <taxon>Mammalia</taxon>
        <taxon>Eutheria</taxon>
        <taxon>Euarchontoglires</taxon>
        <taxon>Glires</taxon>
        <taxon>Rodentia</taxon>
        <taxon>Myomorpha</taxon>
        <taxon>Muroidea</taxon>
        <taxon>Cricetidae</taxon>
        <taxon>Arvicolinae</taxon>
        <taxon>Microtus</taxon>
    </lineage>
</organism>
<proteinExistence type="predicted"/>
<dbReference type="PANTHER" id="PTHR31254:SF1">
    <property type="entry name" value="TEKTIN BUNDLE-INTERACTING PROTEIN 1"/>
    <property type="match status" value="1"/>
</dbReference>
<sequence length="293" mass="33121">MHGPCCPRSPQEASDGREPGRRPQSLIKCLVVSCGASVWDRDTGTLIHRLHPIPAGRQRSQMDTFDLPVTTARAILDTAEQEARDPIRAPNPVSPGPVDQSRYAPLQPPQPEHPGSNDYLSLEGPRWAPAVKQAVRWKFTPMGQDAAGQVWFTGLTNSDPREAWYMLPAALDRPYREAHARWHGCFESRLRGLPPAYTQRLRETAFWDPVLPAQYLSPGTRWGCMPWRDRHISGKEFVVNRNQFGVEPSRSDYVPHLSPPQRPRYTSQDFRQRDRERPCPATGQPPPAFTPAL</sequence>
<name>A0A8J6L581_MICOH</name>
<comment type="caution">
    <text evidence="2">The sequence shown here is derived from an EMBL/GenBank/DDBJ whole genome shotgun (WGS) entry which is preliminary data.</text>
</comment>
<dbReference type="Proteomes" id="UP000710432">
    <property type="component" value="Unassembled WGS sequence"/>
</dbReference>